<dbReference type="EMBL" id="LR721780">
    <property type="protein sequence ID" value="VVW04947.1"/>
    <property type="molecule type" value="Genomic_DNA"/>
</dbReference>
<comment type="similarity">
    <text evidence="1">Belongs to the ARG7 family.</text>
</comment>
<gene>
    <name evidence="2" type="ORF">NYM_LOCUS12411</name>
</gene>
<dbReference type="PANTHER" id="PTHR35296">
    <property type="entry name" value="EXPRESSED PROTEIN"/>
    <property type="match status" value="1"/>
</dbReference>
<proteinExistence type="inferred from homology"/>
<organism evidence="2">
    <name type="scientific">Nymphaea colorata</name>
    <name type="common">pocket water lily</name>
    <dbReference type="NCBI Taxonomy" id="210225"/>
    <lineage>
        <taxon>Eukaryota</taxon>
        <taxon>Viridiplantae</taxon>
        <taxon>Streptophyta</taxon>
        <taxon>Embryophyta</taxon>
        <taxon>Tracheophyta</taxon>
        <taxon>Spermatophyta</taxon>
        <taxon>Magnoliopsida</taxon>
        <taxon>Nymphaeales</taxon>
        <taxon>Nymphaeaceae</taxon>
        <taxon>Nymphaea</taxon>
    </lineage>
</organism>
<evidence type="ECO:0000256" key="1">
    <source>
        <dbReference type="ARBA" id="ARBA00006974"/>
    </source>
</evidence>
<evidence type="ECO:0008006" key="3">
    <source>
        <dbReference type="Google" id="ProtNLM"/>
    </source>
</evidence>
<dbReference type="Gramene" id="NC2G0034290.1">
    <property type="protein sequence ID" value="NC2G0034290.1:cds"/>
    <property type="gene ID" value="NC2G0034290"/>
</dbReference>
<dbReference type="Pfam" id="PF02519">
    <property type="entry name" value="Auxin_inducible"/>
    <property type="match status" value="1"/>
</dbReference>
<dbReference type="InterPro" id="IPR003676">
    <property type="entry name" value="SAUR_fam"/>
</dbReference>
<dbReference type="AlphaFoldDB" id="A0A5K1ARU4"/>
<dbReference type="OMA" id="ARTWPIN"/>
<dbReference type="GO" id="GO:0009733">
    <property type="term" value="P:response to auxin"/>
    <property type="evidence" value="ECO:0007669"/>
    <property type="project" value="InterPro"/>
</dbReference>
<dbReference type="PANTHER" id="PTHR35296:SF3">
    <property type="entry name" value="EXPRESSED PROTEIN"/>
    <property type="match status" value="1"/>
</dbReference>
<sequence>MPAISRFISRTLREVHHSYQIAISTVLKFMVVARNRTSRSQKPMDRGIFAVNAVCLKRVVSRLHGRSSRFAYHQLSPVSDGFDAGEMQKRGSGGTDTVRVVVGRERRVFEVDSCVLEEDPFQVLFDLTRTGKGMGGVIFVDCDSILFEHMLWLLNNDWSSFFNLKLKDIIEFYAQDSS</sequence>
<protein>
    <recommendedName>
        <fullName evidence="3">Auxin-responsive protein</fullName>
    </recommendedName>
</protein>
<dbReference type="OrthoDB" id="1052757at2759"/>
<reference evidence="2" key="1">
    <citation type="submission" date="2019-09" db="EMBL/GenBank/DDBJ databases">
        <authorList>
            <person name="Zhang L."/>
        </authorList>
    </citation>
    <scope>NUCLEOTIDE SEQUENCE</scope>
</reference>
<accession>A0A5K1ARU4</accession>
<name>A0A5K1ARU4_9MAGN</name>
<evidence type="ECO:0000313" key="2">
    <source>
        <dbReference type="EMBL" id="VVW04947.1"/>
    </source>
</evidence>